<feature type="compositionally biased region" description="Polar residues" evidence="2">
    <location>
        <begin position="34"/>
        <end position="43"/>
    </location>
</feature>
<dbReference type="AlphaFoldDB" id="A0AAN7LSN0"/>
<keyword evidence="5" id="KW-1185">Reference proteome</keyword>
<evidence type="ECO:0000313" key="5">
    <source>
        <dbReference type="Proteomes" id="UP001346149"/>
    </source>
</evidence>
<organism evidence="4 5">
    <name type="scientific">Trapa natans</name>
    <name type="common">Water chestnut</name>
    <dbReference type="NCBI Taxonomy" id="22666"/>
    <lineage>
        <taxon>Eukaryota</taxon>
        <taxon>Viridiplantae</taxon>
        <taxon>Streptophyta</taxon>
        <taxon>Embryophyta</taxon>
        <taxon>Tracheophyta</taxon>
        <taxon>Spermatophyta</taxon>
        <taxon>Magnoliopsida</taxon>
        <taxon>eudicotyledons</taxon>
        <taxon>Gunneridae</taxon>
        <taxon>Pentapetalae</taxon>
        <taxon>rosids</taxon>
        <taxon>malvids</taxon>
        <taxon>Myrtales</taxon>
        <taxon>Lythraceae</taxon>
        <taxon>Trapa</taxon>
    </lineage>
</organism>
<dbReference type="Proteomes" id="UP001346149">
    <property type="component" value="Unassembled WGS sequence"/>
</dbReference>
<dbReference type="Gene3D" id="3.90.25.10">
    <property type="entry name" value="UDP-galactose 4-epimerase, domain 1"/>
    <property type="match status" value="1"/>
</dbReference>
<evidence type="ECO:0000313" key="4">
    <source>
        <dbReference type="EMBL" id="KAK4794758.1"/>
    </source>
</evidence>
<sequence length="348" mass="37829">MRQLIVLDTIARTDLRQYYSSVVRQLISSNLGATKTGFLSSGAGTKEVLDKKPTGKTENGSDTTKARQQPRDTNNVNGKRAMAPEKKKTKDVGRGSGDRRSNSPTKAEGEREPRLLPARCGEDTLENNKDTGGLSGCSLGDSERVVTGSGVEMGCNSGLLGNNSIYCVNNAGGSSARLHGDLHDHDGLVKAIKKIDVVISTVGGMLLGDQAKLVAAIKKAGNVKVAVFNKEEDIGTYTIRAVDDPRTLNKILYIRPPANTLSFNELVSVWEKKIGKTLERIYVPEEKILQDIQELPFPANLMTALGHSVFVKGDHTNFEIEESFGVEASELYPDVKYTTVEEYLSHFA</sequence>
<name>A0AAN7LSN0_TRANT</name>
<dbReference type="SUPFAM" id="SSF51735">
    <property type="entry name" value="NAD(P)-binding Rossmann-fold domains"/>
    <property type="match status" value="1"/>
</dbReference>
<dbReference type="PANTHER" id="PTHR43349">
    <property type="entry name" value="PINORESINOL REDUCTASE-RELATED"/>
    <property type="match status" value="1"/>
</dbReference>
<dbReference type="InterPro" id="IPR050608">
    <property type="entry name" value="NmrA-type/Isoflavone_red_sf"/>
</dbReference>
<proteinExistence type="inferred from homology"/>
<evidence type="ECO:0000256" key="2">
    <source>
        <dbReference type="SAM" id="MobiDB-lite"/>
    </source>
</evidence>
<feature type="compositionally biased region" description="Polar residues" evidence="2">
    <location>
        <begin position="56"/>
        <end position="77"/>
    </location>
</feature>
<feature type="compositionally biased region" description="Basic and acidic residues" evidence="2">
    <location>
        <begin position="82"/>
        <end position="129"/>
    </location>
</feature>
<reference evidence="4 5" key="1">
    <citation type="journal article" date="2023" name="Hortic Res">
        <title>Pangenome of water caltrop reveals structural variations and asymmetric subgenome divergence after allopolyploidization.</title>
        <authorList>
            <person name="Zhang X."/>
            <person name="Chen Y."/>
            <person name="Wang L."/>
            <person name="Yuan Y."/>
            <person name="Fang M."/>
            <person name="Shi L."/>
            <person name="Lu R."/>
            <person name="Comes H.P."/>
            <person name="Ma Y."/>
            <person name="Chen Y."/>
            <person name="Huang G."/>
            <person name="Zhou Y."/>
            <person name="Zheng Z."/>
            <person name="Qiu Y."/>
        </authorList>
    </citation>
    <scope>NUCLEOTIDE SEQUENCE [LARGE SCALE GENOMIC DNA]</scope>
    <source>
        <strain evidence="4">F231</strain>
    </source>
</reference>
<dbReference type="EMBL" id="JAXQNO010000007">
    <property type="protein sequence ID" value="KAK4794758.1"/>
    <property type="molecule type" value="Genomic_DNA"/>
</dbReference>
<comment type="similarity">
    <text evidence="1">Belongs to the NmrA-type oxidoreductase family. Isoflavone reductase subfamily.</text>
</comment>
<dbReference type="InterPro" id="IPR008030">
    <property type="entry name" value="NmrA-like"/>
</dbReference>
<comment type="caution">
    <text evidence="4">The sequence shown here is derived from an EMBL/GenBank/DDBJ whole genome shotgun (WGS) entry which is preliminary data.</text>
</comment>
<gene>
    <name evidence="4" type="ORF">SAY86_012752</name>
</gene>
<feature type="region of interest" description="Disordered" evidence="2">
    <location>
        <begin position="34"/>
        <end position="140"/>
    </location>
</feature>
<dbReference type="PANTHER" id="PTHR43349:SF35">
    <property type="entry name" value="PHENYLCOUMARAN BENZYLIC ETHER REDUCTASE 1"/>
    <property type="match status" value="1"/>
</dbReference>
<feature type="domain" description="NmrA-like" evidence="3">
    <location>
        <begin position="224"/>
        <end position="344"/>
    </location>
</feature>
<evidence type="ECO:0000256" key="1">
    <source>
        <dbReference type="ARBA" id="ARBA00005725"/>
    </source>
</evidence>
<protein>
    <recommendedName>
        <fullName evidence="3">NmrA-like domain-containing protein</fullName>
    </recommendedName>
</protein>
<accession>A0AAN7LSN0</accession>
<dbReference type="Pfam" id="PF05368">
    <property type="entry name" value="NmrA"/>
    <property type="match status" value="1"/>
</dbReference>
<dbReference type="InterPro" id="IPR036291">
    <property type="entry name" value="NAD(P)-bd_dom_sf"/>
</dbReference>
<evidence type="ECO:0000259" key="3">
    <source>
        <dbReference type="Pfam" id="PF05368"/>
    </source>
</evidence>